<keyword evidence="3" id="KW-1185">Reference proteome</keyword>
<protein>
    <submittedName>
        <fullName evidence="2">Uncharacterized protein</fullName>
    </submittedName>
</protein>
<gene>
    <name evidence="2" type="ORF">GRX66_06395</name>
</gene>
<evidence type="ECO:0000313" key="2">
    <source>
        <dbReference type="EMBL" id="MXR20249.1"/>
    </source>
</evidence>
<sequence length="77" mass="8573">MALSVWEVFLAVFRGGEESKNDSGEESGEEEAEGRFVPSPLDLSVRIGHGGSDSQRVRELAKIRKQAEEIEERQRGN</sequence>
<dbReference type="Proteomes" id="UP000471521">
    <property type="component" value="Unassembled WGS sequence"/>
</dbReference>
<evidence type="ECO:0000256" key="1">
    <source>
        <dbReference type="SAM" id="MobiDB-lite"/>
    </source>
</evidence>
<dbReference type="OrthoDB" id="304869at2157"/>
<name>A0A6B0SRL7_9EURY</name>
<dbReference type="EMBL" id="WUUU01000034">
    <property type="protein sequence ID" value="MXR20249.1"/>
    <property type="molecule type" value="Genomic_DNA"/>
</dbReference>
<evidence type="ECO:0000313" key="3">
    <source>
        <dbReference type="Proteomes" id="UP000471521"/>
    </source>
</evidence>
<comment type="caution">
    <text evidence="2">The sequence shown here is derived from an EMBL/GenBank/DDBJ whole genome shotgun (WGS) entry which is preliminary data.</text>
</comment>
<organism evidence="2 3">
    <name type="scientific">Halobacterium bonnevillei</name>
    <dbReference type="NCBI Taxonomy" id="2692200"/>
    <lineage>
        <taxon>Archaea</taxon>
        <taxon>Methanobacteriati</taxon>
        <taxon>Methanobacteriota</taxon>
        <taxon>Stenosarchaea group</taxon>
        <taxon>Halobacteria</taxon>
        <taxon>Halobacteriales</taxon>
        <taxon>Halobacteriaceae</taxon>
        <taxon>Halobacterium</taxon>
    </lineage>
</organism>
<reference evidence="2 3" key="1">
    <citation type="submission" date="2019-12" db="EMBL/GenBank/DDBJ databases">
        <title>Isolation and characterization of three novel carbon monoxide-oxidizing members of Halobacteria from salione crusts and soils.</title>
        <authorList>
            <person name="Myers M.R."/>
            <person name="King G.M."/>
        </authorList>
    </citation>
    <scope>NUCLEOTIDE SEQUENCE [LARGE SCALE GENOMIC DNA]</scope>
    <source>
        <strain evidence="2 3">PCN9</strain>
    </source>
</reference>
<dbReference type="AlphaFoldDB" id="A0A6B0SRL7"/>
<accession>A0A6B0SRL7</accession>
<proteinExistence type="predicted"/>
<feature type="region of interest" description="Disordered" evidence="1">
    <location>
        <begin position="17"/>
        <end position="58"/>
    </location>
</feature>
<dbReference type="RefSeq" id="WP_159525803.1">
    <property type="nucleotide sequence ID" value="NZ_WUUU01000034.1"/>
</dbReference>